<evidence type="ECO:0000313" key="1">
    <source>
        <dbReference type="EMBL" id="SPQ24315.1"/>
    </source>
</evidence>
<accession>A0A3S4AVY7</accession>
<sequence>MAKKDDGLTNKELLTTCLVENLAFLTYLAVNVRVSMNWADTVA</sequence>
<dbReference type="Proteomes" id="UP000289323">
    <property type="component" value="Unassembled WGS sequence"/>
</dbReference>
<name>A0A3S4AVY7_9PEZI</name>
<gene>
    <name evidence="1" type="ORF">TT172_LOCUS6734</name>
</gene>
<evidence type="ECO:0000313" key="2">
    <source>
        <dbReference type="Proteomes" id="UP000289323"/>
    </source>
</evidence>
<dbReference type="AlphaFoldDB" id="A0A3S4AVY7"/>
<proteinExistence type="predicted"/>
<protein>
    <submittedName>
        <fullName evidence="1">F3b837d1-9966-45a6-9a97-952ddeb3c61c</fullName>
    </submittedName>
</protein>
<organism evidence="1 2">
    <name type="scientific">Thermothielavioides terrestris</name>
    <dbReference type="NCBI Taxonomy" id="2587410"/>
    <lineage>
        <taxon>Eukaryota</taxon>
        <taxon>Fungi</taxon>
        <taxon>Dikarya</taxon>
        <taxon>Ascomycota</taxon>
        <taxon>Pezizomycotina</taxon>
        <taxon>Sordariomycetes</taxon>
        <taxon>Sordariomycetidae</taxon>
        <taxon>Sordariales</taxon>
        <taxon>Chaetomiaceae</taxon>
        <taxon>Thermothielavioides</taxon>
    </lineage>
</organism>
<dbReference type="EMBL" id="OUUZ01000013">
    <property type="protein sequence ID" value="SPQ24315.1"/>
    <property type="molecule type" value="Genomic_DNA"/>
</dbReference>
<reference evidence="1 2" key="1">
    <citation type="submission" date="2018-04" db="EMBL/GenBank/DDBJ databases">
        <authorList>
            <person name="Huttner S."/>
            <person name="Dainat J."/>
        </authorList>
    </citation>
    <scope>NUCLEOTIDE SEQUENCE [LARGE SCALE GENOMIC DNA]</scope>
</reference>